<evidence type="ECO:0000313" key="2">
    <source>
        <dbReference type="EMBL" id="PON56143.1"/>
    </source>
</evidence>
<dbReference type="AlphaFoldDB" id="A0A2P5C503"/>
<protein>
    <submittedName>
        <fullName evidence="2">Uncharacterized protein</fullName>
    </submittedName>
</protein>
<proteinExistence type="predicted"/>
<dbReference type="Proteomes" id="UP000237105">
    <property type="component" value="Unassembled WGS sequence"/>
</dbReference>
<keyword evidence="3" id="KW-1185">Reference proteome</keyword>
<dbReference type="EMBL" id="JXTB01000174">
    <property type="protein sequence ID" value="PON56143.1"/>
    <property type="molecule type" value="Genomic_DNA"/>
</dbReference>
<dbReference type="OrthoDB" id="10288736at2759"/>
<sequence length="103" mass="11872">PLFPLTWRLFYIQMEYTSESSTTRAMEPYLISRRHPSSHEGTTRVKVSSALKRSFCVNMAGALQVGMAETGRSTVQRRHQKPRRAVEEEDRVGRSYVKRKGLV</sequence>
<evidence type="ECO:0000313" key="3">
    <source>
        <dbReference type="Proteomes" id="UP000237105"/>
    </source>
</evidence>
<evidence type="ECO:0000256" key="1">
    <source>
        <dbReference type="SAM" id="MobiDB-lite"/>
    </source>
</evidence>
<feature type="non-terminal residue" evidence="2">
    <location>
        <position position="1"/>
    </location>
</feature>
<accession>A0A2P5C503</accession>
<organism evidence="2 3">
    <name type="scientific">Parasponia andersonii</name>
    <name type="common">Sponia andersonii</name>
    <dbReference type="NCBI Taxonomy" id="3476"/>
    <lineage>
        <taxon>Eukaryota</taxon>
        <taxon>Viridiplantae</taxon>
        <taxon>Streptophyta</taxon>
        <taxon>Embryophyta</taxon>
        <taxon>Tracheophyta</taxon>
        <taxon>Spermatophyta</taxon>
        <taxon>Magnoliopsida</taxon>
        <taxon>eudicotyledons</taxon>
        <taxon>Gunneridae</taxon>
        <taxon>Pentapetalae</taxon>
        <taxon>rosids</taxon>
        <taxon>fabids</taxon>
        <taxon>Rosales</taxon>
        <taxon>Cannabaceae</taxon>
        <taxon>Parasponia</taxon>
    </lineage>
</organism>
<reference evidence="3" key="1">
    <citation type="submission" date="2016-06" db="EMBL/GenBank/DDBJ databases">
        <title>Parallel loss of symbiosis genes in relatives of nitrogen-fixing non-legume Parasponia.</title>
        <authorList>
            <person name="Van Velzen R."/>
            <person name="Holmer R."/>
            <person name="Bu F."/>
            <person name="Rutten L."/>
            <person name="Van Zeijl A."/>
            <person name="Liu W."/>
            <person name="Santuari L."/>
            <person name="Cao Q."/>
            <person name="Sharma T."/>
            <person name="Shen D."/>
            <person name="Roswanjaya Y."/>
            <person name="Wardhani T."/>
            <person name="Kalhor M.S."/>
            <person name="Jansen J."/>
            <person name="Van den Hoogen J."/>
            <person name="Gungor B."/>
            <person name="Hartog M."/>
            <person name="Hontelez J."/>
            <person name="Verver J."/>
            <person name="Yang W.-C."/>
            <person name="Schijlen E."/>
            <person name="Repin R."/>
            <person name="Schilthuizen M."/>
            <person name="Schranz E."/>
            <person name="Heidstra R."/>
            <person name="Miyata K."/>
            <person name="Fedorova E."/>
            <person name="Kohlen W."/>
            <person name="Bisseling T."/>
            <person name="Smit S."/>
            <person name="Geurts R."/>
        </authorList>
    </citation>
    <scope>NUCLEOTIDE SEQUENCE [LARGE SCALE GENOMIC DNA]</scope>
    <source>
        <strain evidence="3">cv. WU1-14</strain>
    </source>
</reference>
<name>A0A2P5C503_PARAD</name>
<feature type="region of interest" description="Disordered" evidence="1">
    <location>
        <begin position="70"/>
        <end position="92"/>
    </location>
</feature>
<gene>
    <name evidence="2" type="ORF">PanWU01x14_183520</name>
</gene>
<comment type="caution">
    <text evidence="2">The sequence shown here is derived from an EMBL/GenBank/DDBJ whole genome shotgun (WGS) entry which is preliminary data.</text>
</comment>